<dbReference type="InterPro" id="IPR011333">
    <property type="entry name" value="SKP1/BTB/POZ_sf"/>
</dbReference>
<dbReference type="PANTHER" id="PTHR47843:SF5">
    <property type="entry name" value="BTB_POZ DOMAIN PROTEIN"/>
    <property type="match status" value="1"/>
</dbReference>
<accession>A0A8H3UE11</accession>
<feature type="region of interest" description="Disordered" evidence="1">
    <location>
        <begin position="235"/>
        <end position="255"/>
    </location>
</feature>
<protein>
    <recommendedName>
        <fullName evidence="2">BTB domain-containing protein</fullName>
    </recommendedName>
</protein>
<evidence type="ECO:0000259" key="2">
    <source>
        <dbReference type="PROSITE" id="PS50097"/>
    </source>
</evidence>
<proteinExistence type="predicted"/>
<evidence type="ECO:0000313" key="3">
    <source>
        <dbReference type="EMBL" id="KAE9967533.1"/>
    </source>
</evidence>
<dbReference type="Proteomes" id="UP000447873">
    <property type="component" value="Unassembled WGS sequence"/>
</dbReference>
<dbReference type="CDD" id="cd18186">
    <property type="entry name" value="BTB_POZ_ZBTB_KLHL-like"/>
    <property type="match status" value="1"/>
</dbReference>
<name>A0A8H3UE11_VENIN</name>
<comment type="caution">
    <text evidence="3">The sequence shown here is derived from an EMBL/GenBank/DDBJ whole genome shotgun (WGS) entry which is preliminary data.</text>
</comment>
<reference evidence="3 4" key="1">
    <citation type="submission" date="2018-12" db="EMBL/GenBank/DDBJ databases">
        <title>Venturia inaequalis Genome Resource.</title>
        <authorList>
            <person name="Lichtner F.J."/>
        </authorList>
    </citation>
    <scope>NUCLEOTIDE SEQUENCE [LARGE SCALE GENOMIC DNA]</scope>
    <source>
        <strain evidence="3 4">120213</strain>
    </source>
</reference>
<sequence>MALCVPAASNIEHAVRWSLSQKMYTDLLIRCDNGKHEILVHKAVVCPQSKFLQNSCKKEWAKTTTREDGPTTVVELPDDSIVAVNAMIDYFYHHTYFPQIYSSTGTSQADTAIKSAWKASESQCHLKVFVIADKYGLDHLHAHARQEFSKSLRSITQQSDKFAIIIKAVYENTGSSDPLRSDMATMFAKHNKKAIKGDDDKLTKIIAEVPEFGRDLAKSLCTRYDKLRLKNTTKKPQRWGCNDTSSDGSSDSEPE</sequence>
<evidence type="ECO:0000313" key="4">
    <source>
        <dbReference type="Proteomes" id="UP000447873"/>
    </source>
</evidence>
<organism evidence="3 4">
    <name type="scientific">Venturia inaequalis</name>
    <name type="common">Apple scab fungus</name>
    <dbReference type="NCBI Taxonomy" id="5025"/>
    <lineage>
        <taxon>Eukaryota</taxon>
        <taxon>Fungi</taxon>
        <taxon>Dikarya</taxon>
        <taxon>Ascomycota</taxon>
        <taxon>Pezizomycotina</taxon>
        <taxon>Dothideomycetes</taxon>
        <taxon>Pleosporomycetidae</taxon>
        <taxon>Venturiales</taxon>
        <taxon>Venturiaceae</taxon>
        <taxon>Venturia</taxon>
    </lineage>
</organism>
<dbReference type="AlphaFoldDB" id="A0A8H3UE11"/>
<evidence type="ECO:0000256" key="1">
    <source>
        <dbReference type="SAM" id="MobiDB-lite"/>
    </source>
</evidence>
<dbReference type="PANTHER" id="PTHR47843">
    <property type="entry name" value="BTB DOMAIN-CONTAINING PROTEIN-RELATED"/>
    <property type="match status" value="1"/>
</dbReference>
<feature type="domain" description="BTB" evidence="2">
    <location>
        <begin position="25"/>
        <end position="92"/>
    </location>
</feature>
<dbReference type="Pfam" id="PF00651">
    <property type="entry name" value="BTB"/>
    <property type="match status" value="1"/>
</dbReference>
<dbReference type="Gene3D" id="3.30.710.10">
    <property type="entry name" value="Potassium Channel Kv1.1, Chain A"/>
    <property type="match status" value="1"/>
</dbReference>
<dbReference type="InterPro" id="IPR000210">
    <property type="entry name" value="BTB/POZ_dom"/>
</dbReference>
<dbReference type="SUPFAM" id="SSF54695">
    <property type="entry name" value="POZ domain"/>
    <property type="match status" value="1"/>
</dbReference>
<dbReference type="PROSITE" id="PS50097">
    <property type="entry name" value="BTB"/>
    <property type="match status" value="1"/>
</dbReference>
<gene>
    <name evidence="3" type="ORF">EG328_008152</name>
</gene>
<dbReference type="EMBL" id="WNWS01000451">
    <property type="protein sequence ID" value="KAE9967533.1"/>
    <property type="molecule type" value="Genomic_DNA"/>
</dbReference>